<name>A0A2V2MR41_9EURY</name>
<dbReference type="GO" id="GO:0016020">
    <property type="term" value="C:membrane"/>
    <property type="evidence" value="ECO:0007669"/>
    <property type="project" value="InterPro"/>
</dbReference>
<dbReference type="SUPFAM" id="SSF58104">
    <property type="entry name" value="Methyl-accepting chemotaxis protein (MCP) signaling domain"/>
    <property type="match status" value="1"/>
</dbReference>
<comment type="caution">
    <text evidence="7">The sequence shown here is derived from an EMBL/GenBank/DDBJ whole genome shotgun (WGS) entry which is preliminary data.</text>
</comment>
<dbReference type="InterPro" id="IPR000700">
    <property type="entry name" value="PAS-assoc_C"/>
</dbReference>
<sequence>MHMNSDPEYDSKPEDISRDECIKKNIQLNDTIRSLNEEISALKSEKEKYESLFRHNPNPILVWNPDLQVIDTNDVFVKKTGYSREKALSLKLSDFVYIDKKGDGIQETLRDKVMKSGEATFKFPAGILSWVRYTIPILDKQGNIRTILSVYNDVTELKTELDEIEALQKRADTIVNENPYPIIVWDPNLNITTINKVAVNLMGFSSGDASRITIKDFDYISQTGTNVADTFKYGKSSQGMAVIRFSTGIKTLERHNIPLTDKSGKVVSVLSVYYDLTDQKQAINDIIQVIQTAEKGDLTVRTHEENYTGDFFEISRGVNQILEIITNPFRVFKDKIGDIASGAEEVNASVEEVSAGTNLLAQNSNTLSHNTEQGEDGVRQILRAMEDLSTAVANIASNGDSVARLASSAEEKSKTGIQLAKKTEHAMEGITRTSEEVDTIVNDIRGQMDQIGKIVKLITDIANQTNLLALNAAIEAARAGEAGRGFAVVAAEVKSLAQDSRQSAENIAEMINNLQLKSQKAADAVKSSVDNVKEGNAALSETITSFTSIADSIEDISTNVTNMASVTEEQAASVEEITASINEVATLLNNTVRQALDSSAATEEASAALAQIVKAIQNVSQSVEMLSAEMSKFVV</sequence>
<dbReference type="PANTHER" id="PTHR32089:SF112">
    <property type="entry name" value="LYSOZYME-LIKE PROTEIN-RELATED"/>
    <property type="match status" value="1"/>
</dbReference>
<keyword evidence="8" id="KW-1185">Reference proteome</keyword>
<keyword evidence="4" id="KW-0175">Coiled coil</keyword>
<evidence type="ECO:0008006" key="9">
    <source>
        <dbReference type="Google" id="ProtNLM"/>
    </source>
</evidence>
<evidence type="ECO:0000256" key="2">
    <source>
        <dbReference type="ARBA" id="ARBA00029447"/>
    </source>
</evidence>
<dbReference type="CDD" id="cd00130">
    <property type="entry name" value="PAS"/>
    <property type="match status" value="2"/>
</dbReference>
<evidence type="ECO:0000256" key="3">
    <source>
        <dbReference type="PROSITE-ProRule" id="PRU00284"/>
    </source>
</evidence>
<evidence type="ECO:0000313" key="8">
    <source>
        <dbReference type="Proteomes" id="UP000245934"/>
    </source>
</evidence>
<dbReference type="PROSITE" id="PS50113">
    <property type="entry name" value="PAC"/>
    <property type="match status" value="1"/>
</dbReference>
<evidence type="ECO:0000259" key="6">
    <source>
        <dbReference type="PROSITE" id="PS50113"/>
    </source>
</evidence>
<dbReference type="Gene3D" id="3.30.450.20">
    <property type="entry name" value="PAS domain"/>
    <property type="match status" value="2"/>
</dbReference>
<feature type="coiled-coil region" evidence="4">
    <location>
        <begin position="18"/>
        <end position="52"/>
    </location>
</feature>
<dbReference type="Pfam" id="PF00015">
    <property type="entry name" value="MCPsignal"/>
    <property type="match status" value="1"/>
</dbReference>
<dbReference type="InterPro" id="IPR004089">
    <property type="entry name" value="MCPsignal_dom"/>
</dbReference>
<dbReference type="PROSITE" id="PS50111">
    <property type="entry name" value="CHEMOTAXIS_TRANSDUC_2"/>
    <property type="match status" value="1"/>
</dbReference>
<evidence type="ECO:0000256" key="4">
    <source>
        <dbReference type="SAM" id="Coils"/>
    </source>
</evidence>
<comment type="similarity">
    <text evidence="2">Belongs to the methyl-accepting chemotaxis (MCP) protein family.</text>
</comment>
<dbReference type="SUPFAM" id="SSF55785">
    <property type="entry name" value="PYP-like sensor domain (PAS domain)"/>
    <property type="match status" value="2"/>
</dbReference>
<protein>
    <recommendedName>
        <fullName evidence="9">Chemotaxis protein</fullName>
    </recommendedName>
</protein>
<reference evidence="7 8" key="1">
    <citation type="submission" date="2018-05" db="EMBL/GenBank/DDBJ databases">
        <title>Draft genome of Methanospirillum stamsii Pt1.</title>
        <authorList>
            <person name="Dueholm M.S."/>
            <person name="Nielsen P.H."/>
            <person name="Bakmann L.F."/>
            <person name="Otzen D.E."/>
        </authorList>
    </citation>
    <scope>NUCLEOTIDE SEQUENCE [LARGE SCALE GENOMIC DNA]</scope>
    <source>
        <strain evidence="7 8">Pt1</strain>
    </source>
</reference>
<dbReference type="AlphaFoldDB" id="A0A2V2MR41"/>
<dbReference type="Gene3D" id="1.10.287.950">
    <property type="entry name" value="Methyl-accepting chemotaxis protein"/>
    <property type="match status" value="1"/>
</dbReference>
<evidence type="ECO:0000313" key="7">
    <source>
        <dbReference type="EMBL" id="PWR69859.1"/>
    </source>
</evidence>
<dbReference type="SMART" id="SM00091">
    <property type="entry name" value="PAS"/>
    <property type="match status" value="2"/>
</dbReference>
<dbReference type="SMART" id="SM00283">
    <property type="entry name" value="MA"/>
    <property type="match status" value="1"/>
</dbReference>
<feature type="domain" description="PAC" evidence="6">
    <location>
        <begin position="115"/>
        <end position="166"/>
    </location>
</feature>
<keyword evidence="1 3" id="KW-0807">Transducer</keyword>
<dbReference type="CDD" id="cd11386">
    <property type="entry name" value="MCP_signal"/>
    <property type="match status" value="1"/>
</dbReference>
<dbReference type="GO" id="GO:0007165">
    <property type="term" value="P:signal transduction"/>
    <property type="evidence" value="ECO:0007669"/>
    <property type="project" value="UniProtKB-KW"/>
</dbReference>
<dbReference type="InterPro" id="IPR035965">
    <property type="entry name" value="PAS-like_dom_sf"/>
</dbReference>
<dbReference type="Proteomes" id="UP000245934">
    <property type="component" value="Unassembled WGS sequence"/>
</dbReference>
<evidence type="ECO:0000256" key="1">
    <source>
        <dbReference type="ARBA" id="ARBA00023224"/>
    </source>
</evidence>
<feature type="domain" description="Methyl-accepting transducer" evidence="5">
    <location>
        <begin position="349"/>
        <end position="585"/>
    </location>
</feature>
<accession>A0A2V2MR41</accession>
<proteinExistence type="inferred from homology"/>
<dbReference type="EMBL" id="QGMZ01000052">
    <property type="protein sequence ID" value="PWR69859.1"/>
    <property type="molecule type" value="Genomic_DNA"/>
</dbReference>
<dbReference type="Pfam" id="PF13426">
    <property type="entry name" value="PAS_9"/>
    <property type="match status" value="1"/>
</dbReference>
<dbReference type="InterPro" id="IPR000014">
    <property type="entry name" value="PAS"/>
</dbReference>
<dbReference type="PANTHER" id="PTHR32089">
    <property type="entry name" value="METHYL-ACCEPTING CHEMOTAXIS PROTEIN MCPB"/>
    <property type="match status" value="1"/>
</dbReference>
<evidence type="ECO:0000259" key="5">
    <source>
        <dbReference type="PROSITE" id="PS50111"/>
    </source>
</evidence>
<dbReference type="NCBIfam" id="TIGR00229">
    <property type="entry name" value="sensory_box"/>
    <property type="match status" value="1"/>
</dbReference>
<gene>
    <name evidence="7" type="ORF">DLD82_16885</name>
</gene>
<organism evidence="7 8">
    <name type="scientific">Methanospirillum stamsii</name>
    <dbReference type="NCBI Taxonomy" id="1277351"/>
    <lineage>
        <taxon>Archaea</taxon>
        <taxon>Methanobacteriati</taxon>
        <taxon>Methanobacteriota</taxon>
        <taxon>Stenosarchaea group</taxon>
        <taxon>Methanomicrobia</taxon>
        <taxon>Methanomicrobiales</taxon>
        <taxon>Methanospirillaceae</taxon>
        <taxon>Methanospirillum</taxon>
    </lineage>
</organism>